<feature type="region of interest" description="Disordered" evidence="2">
    <location>
        <begin position="67"/>
        <end position="86"/>
    </location>
</feature>
<feature type="compositionally biased region" description="Low complexity" evidence="2">
    <location>
        <begin position="171"/>
        <end position="182"/>
    </location>
</feature>
<comment type="caution">
    <text evidence="3">The sequence shown here is derived from an EMBL/GenBank/DDBJ whole genome shotgun (WGS) entry which is preliminary data.</text>
</comment>
<evidence type="ECO:0000256" key="2">
    <source>
        <dbReference type="SAM" id="MobiDB-lite"/>
    </source>
</evidence>
<feature type="region of interest" description="Disordered" evidence="2">
    <location>
        <begin position="225"/>
        <end position="245"/>
    </location>
</feature>
<name>A0A1D3CQU4_9EIME</name>
<dbReference type="Pfam" id="PF10521">
    <property type="entry name" value="Tti2"/>
    <property type="match status" value="1"/>
</dbReference>
<proteinExistence type="inferred from homology"/>
<dbReference type="InParanoid" id="A0A1D3CQU4"/>
<accession>A0A1D3CQU4</accession>
<feature type="region of interest" description="Disordered" evidence="2">
    <location>
        <begin position="139"/>
        <end position="184"/>
    </location>
</feature>
<organism evidence="3 4">
    <name type="scientific">Cyclospora cayetanensis</name>
    <dbReference type="NCBI Taxonomy" id="88456"/>
    <lineage>
        <taxon>Eukaryota</taxon>
        <taxon>Sar</taxon>
        <taxon>Alveolata</taxon>
        <taxon>Apicomplexa</taxon>
        <taxon>Conoidasida</taxon>
        <taxon>Coccidia</taxon>
        <taxon>Eucoccidiorida</taxon>
        <taxon>Eimeriorina</taxon>
        <taxon>Eimeriidae</taxon>
        <taxon>Cyclospora</taxon>
    </lineage>
</organism>
<feature type="compositionally biased region" description="Basic and acidic residues" evidence="2">
    <location>
        <begin position="150"/>
        <end position="160"/>
    </location>
</feature>
<feature type="compositionally biased region" description="Pro residues" evidence="2">
    <location>
        <begin position="72"/>
        <end position="85"/>
    </location>
</feature>
<feature type="region of interest" description="Disordered" evidence="2">
    <location>
        <begin position="483"/>
        <end position="508"/>
    </location>
</feature>
<gene>
    <name evidence="3" type="ORF">cyc_05089</name>
</gene>
<dbReference type="VEuPathDB" id="ToxoDB:LOC34621506"/>
<dbReference type="InterPro" id="IPR018870">
    <property type="entry name" value="Tti2"/>
</dbReference>
<keyword evidence="4" id="KW-1185">Reference proteome</keyword>
<evidence type="ECO:0000313" key="3">
    <source>
        <dbReference type="EMBL" id="OEH73564.1"/>
    </source>
</evidence>
<evidence type="ECO:0000256" key="1">
    <source>
        <dbReference type="ARBA" id="ARBA00034736"/>
    </source>
</evidence>
<dbReference type="InterPro" id="IPR016024">
    <property type="entry name" value="ARM-type_fold"/>
</dbReference>
<sequence>MSSNRAGCPLRAAEREASSLFGAFREPADARAHNTSLFPPRSLEETQILTKAGAKAKRCTVTTPALHTRAPWKPPAGPPSAPPPFLAELSRMHDADHAEQHTPAPHLQAIICSPSPLYAVSLSVALSRLLRVKLAGRTDADGEEGGCEVPIEHPSSKSEDVAPPEGAFRGSAASQTSSAAHSVGGDLADTVKEAQARSKPLLTGHFVVQVRAHFERALLACDADATEGEEADTADTANARELPEEEEQLRYREALTEAALLWSLVLLLAAEPALLAARAEASSEQGSSPALHALACSSPPHFRGGGVKTASSTEAAIDGSSRADVDVDTVMREALAALEMILRVSPPAAARMLPAVLEWLDAALDFGDRRESPPLQEAHHGRDNSEVRCLSGEAPSWEASTVLPKGPPLEDAFASLGASKPPSTRFCCVLGESLSLPPPLGPLRRRMQHLQRVRLLSLLLRFPRVLRASARLLAVCAEHTPTVEKGASEQAPASPSLRGTTPEVEGEGGEIPKAATELQANAQRRICSHQAKALCAALRDLAEVLFPGAEKVGALAASHTRYDACNGCSKATEELLVAALLPPQIRWSPGREVASPASESLTKIADSSRSNKILTAAYTWTAAAKSGAGAPEDAPRKAALHLLASIKASHMVATSDAMAFRLCRETFGAAAAAADMSVVNQAQALLKQMSEFFNLATDWPSTVPLLEVTPVLYVHAVTGLCSRALTAKHLPKAYQVNSALADSRCLLSAGAASAVAQIQLEERGGVRADHRCPLTGRLQLPQGLPDEQLVERLPQLPGDRPHASYPPAEKGFLAYLSDEGAFRMAIQVARMLIALVRTVSLEDDERMFGLIVPPLLRILDIPQAEVRFLGWQCLNAFISNCRSGAGLTNFRLPILQVLMDGFPIFTELDICFDVYLEAFTTVVCRTSVGECDHAFLNCQDFLIDMCHAILHNGDNVRSVFLRRTRPLVTFAGHLINLRLYDWMDVCLEALESLSVSVVIEGLLTLEQLLALGIDMDEFMPQILCRLATSAQVADAEFTSQGACRGNTKYLELKRAVVSVTHRMVRSADKALLSTLSRKIVDHFQQFRSDEPDLVDTLTKWFSHFFTLLEERSADTERKVSVSPTVKTLF</sequence>
<dbReference type="EMBL" id="JROU02002293">
    <property type="protein sequence ID" value="OEH73564.1"/>
    <property type="molecule type" value="Genomic_DNA"/>
</dbReference>
<dbReference type="VEuPathDB" id="ToxoDB:cyc_05089"/>
<reference evidence="3 4" key="1">
    <citation type="journal article" date="2016" name="BMC Genomics">
        <title>Comparative genomics reveals Cyclospora cayetanensis possesses coccidia-like metabolism and invasion components but unique surface antigens.</title>
        <authorList>
            <person name="Liu S."/>
            <person name="Wang L."/>
            <person name="Zheng H."/>
            <person name="Xu Z."/>
            <person name="Roellig D.M."/>
            <person name="Li N."/>
            <person name="Frace M.A."/>
            <person name="Tang K."/>
            <person name="Arrowood M.J."/>
            <person name="Moss D.M."/>
            <person name="Zhang L."/>
            <person name="Feng Y."/>
            <person name="Xiao L."/>
        </authorList>
    </citation>
    <scope>NUCLEOTIDE SEQUENCE [LARGE SCALE GENOMIC DNA]</scope>
    <source>
        <strain evidence="3 4">CHN_HEN01</strain>
    </source>
</reference>
<comment type="similarity">
    <text evidence="1">Belongs to the TTI2 family.</text>
</comment>
<dbReference type="Proteomes" id="UP000095192">
    <property type="component" value="Unassembled WGS sequence"/>
</dbReference>
<dbReference type="AlphaFoldDB" id="A0A1D3CQU4"/>
<evidence type="ECO:0000313" key="4">
    <source>
        <dbReference type="Proteomes" id="UP000095192"/>
    </source>
</evidence>
<dbReference type="SUPFAM" id="SSF48371">
    <property type="entry name" value="ARM repeat"/>
    <property type="match status" value="1"/>
</dbReference>
<protein>
    <submittedName>
        <fullName evidence="3">Uncharacterized protein</fullName>
    </submittedName>
</protein>
<dbReference type="GO" id="GO:0110078">
    <property type="term" value="C:TTT Hsp90 cochaperone complex"/>
    <property type="evidence" value="ECO:0007669"/>
    <property type="project" value="InterPro"/>
</dbReference>